<accession>A0ABX0W7B4</accession>
<sequence length="129" mass="13537">MDIAGRLNALRETTPGCALVAFGDLGTRLVLRSSAAGQQPQEYLDQLCAQAAHGFSLQDALADQTPLAGEDTAEVIVVTPQETRVYLRNPSASQDTANDAILCVCDSEHSARSLVPPAMALLGDLSEGL</sequence>
<dbReference type="RefSeq" id="WP_167684163.1">
    <property type="nucleotide sequence ID" value="NZ_QHLQ01000009.1"/>
</dbReference>
<dbReference type="Proteomes" id="UP001429564">
    <property type="component" value="Unassembled WGS sequence"/>
</dbReference>
<organism evidence="1 2">
    <name type="scientific">Parasedimentitalea denitrificans</name>
    <dbReference type="NCBI Taxonomy" id="2211118"/>
    <lineage>
        <taxon>Bacteria</taxon>
        <taxon>Pseudomonadati</taxon>
        <taxon>Pseudomonadota</taxon>
        <taxon>Alphaproteobacteria</taxon>
        <taxon>Rhodobacterales</taxon>
        <taxon>Paracoccaceae</taxon>
        <taxon>Parasedimentitalea</taxon>
    </lineage>
</organism>
<reference evidence="1 2" key="1">
    <citation type="submission" date="2018-05" db="EMBL/GenBank/DDBJ databases">
        <authorList>
            <person name="Zhang Y.-J."/>
        </authorList>
    </citation>
    <scope>NUCLEOTIDE SEQUENCE [LARGE SCALE GENOMIC DNA]</scope>
    <source>
        <strain evidence="1 2">CY04</strain>
    </source>
</reference>
<gene>
    <name evidence="1" type="ORF">DL239_11095</name>
</gene>
<comment type="caution">
    <text evidence="1">The sequence shown here is derived from an EMBL/GenBank/DDBJ whole genome shotgun (WGS) entry which is preliminary data.</text>
</comment>
<evidence type="ECO:0000313" key="2">
    <source>
        <dbReference type="Proteomes" id="UP001429564"/>
    </source>
</evidence>
<evidence type="ECO:0008006" key="3">
    <source>
        <dbReference type="Google" id="ProtNLM"/>
    </source>
</evidence>
<evidence type="ECO:0000313" key="1">
    <source>
        <dbReference type="EMBL" id="NIZ61524.1"/>
    </source>
</evidence>
<proteinExistence type="predicted"/>
<dbReference type="EMBL" id="QHLQ01000009">
    <property type="protein sequence ID" value="NIZ61524.1"/>
    <property type="molecule type" value="Genomic_DNA"/>
</dbReference>
<name>A0ABX0W7B4_9RHOB</name>
<keyword evidence="2" id="KW-1185">Reference proteome</keyword>
<protein>
    <recommendedName>
        <fullName evidence="3">Roadblock/LAMTOR2 domain-containing protein</fullName>
    </recommendedName>
</protein>